<dbReference type="NCBIfam" id="TIGR01733">
    <property type="entry name" value="AA-adenyl-dom"/>
    <property type="match status" value="1"/>
</dbReference>
<dbReference type="GO" id="GO:0031177">
    <property type="term" value="F:phosphopantetheine binding"/>
    <property type="evidence" value="ECO:0007669"/>
    <property type="project" value="TreeGrafter"/>
</dbReference>
<dbReference type="InterPro" id="IPR020845">
    <property type="entry name" value="AMP-binding_CS"/>
</dbReference>
<dbReference type="PANTHER" id="PTHR45527">
    <property type="entry name" value="NONRIBOSOMAL PEPTIDE SYNTHETASE"/>
    <property type="match status" value="1"/>
</dbReference>
<dbReference type="GO" id="GO:0044550">
    <property type="term" value="P:secondary metabolite biosynthetic process"/>
    <property type="evidence" value="ECO:0007669"/>
    <property type="project" value="TreeGrafter"/>
</dbReference>
<dbReference type="PRINTS" id="PR00154">
    <property type="entry name" value="AMPBINDING"/>
</dbReference>
<dbReference type="InterPro" id="IPR045851">
    <property type="entry name" value="AMP-bd_C_sf"/>
</dbReference>
<protein>
    <submittedName>
        <fullName evidence="2">Amino acid adenylation domain-containing protein</fullName>
    </submittedName>
</protein>
<dbReference type="SUPFAM" id="SSF56801">
    <property type="entry name" value="Acetyl-CoA synthetase-like"/>
    <property type="match status" value="1"/>
</dbReference>
<dbReference type="Pfam" id="PF00501">
    <property type="entry name" value="AMP-binding"/>
    <property type="match status" value="1"/>
</dbReference>
<dbReference type="RefSeq" id="WP_091522026.1">
    <property type="nucleotide sequence ID" value="NZ_FORF01000011.1"/>
</dbReference>
<dbReference type="InterPro" id="IPR010071">
    <property type="entry name" value="AA_adenyl_dom"/>
</dbReference>
<feature type="domain" description="AMP-dependent synthetase/ligase" evidence="1">
    <location>
        <begin position="14"/>
        <end position="378"/>
    </location>
</feature>
<organism evidence="2 3">
    <name type="scientific">Aquamicrobium aerolatum DSM 21857</name>
    <dbReference type="NCBI Taxonomy" id="1121003"/>
    <lineage>
        <taxon>Bacteria</taxon>
        <taxon>Pseudomonadati</taxon>
        <taxon>Pseudomonadota</taxon>
        <taxon>Alphaproteobacteria</taxon>
        <taxon>Hyphomicrobiales</taxon>
        <taxon>Phyllobacteriaceae</taxon>
        <taxon>Aerobium</taxon>
    </lineage>
</organism>
<keyword evidence="3" id="KW-1185">Reference proteome</keyword>
<dbReference type="Gene3D" id="3.40.50.12780">
    <property type="entry name" value="N-terminal domain of ligase-like"/>
    <property type="match status" value="1"/>
</dbReference>
<dbReference type="EMBL" id="FORF01000011">
    <property type="protein sequence ID" value="SFJ12689.1"/>
    <property type="molecule type" value="Genomic_DNA"/>
</dbReference>
<evidence type="ECO:0000313" key="3">
    <source>
        <dbReference type="Proteomes" id="UP000242763"/>
    </source>
</evidence>
<dbReference type="AlphaFoldDB" id="A0A1I3NU06"/>
<dbReference type="Gene3D" id="3.30.300.30">
    <property type="match status" value="1"/>
</dbReference>
<accession>A0A1I3NU06</accession>
<reference evidence="3" key="1">
    <citation type="submission" date="2016-10" db="EMBL/GenBank/DDBJ databases">
        <authorList>
            <person name="Varghese N."/>
            <person name="Submissions S."/>
        </authorList>
    </citation>
    <scope>NUCLEOTIDE SEQUENCE [LARGE SCALE GENOMIC DNA]</scope>
    <source>
        <strain evidence="3">DSM 21857</strain>
    </source>
</reference>
<proteinExistence type="predicted"/>
<evidence type="ECO:0000313" key="2">
    <source>
        <dbReference type="EMBL" id="SFJ12689.1"/>
    </source>
</evidence>
<dbReference type="STRING" id="1121003.SAMN03080618_02151"/>
<dbReference type="OrthoDB" id="9803968at2"/>
<name>A0A1I3NU06_9HYPH</name>
<dbReference type="GO" id="GO:0043041">
    <property type="term" value="P:amino acid activation for nonribosomal peptide biosynthetic process"/>
    <property type="evidence" value="ECO:0007669"/>
    <property type="project" value="TreeGrafter"/>
</dbReference>
<dbReference type="PROSITE" id="PS00455">
    <property type="entry name" value="AMP_BINDING"/>
    <property type="match status" value="1"/>
</dbReference>
<dbReference type="InterPro" id="IPR020459">
    <property type="entry name" value="AMP-binding"/>
</dbReference>
<dbReference type="InterPro" id="IPR042099">
    <property type="entry name" value="ANL_N_sf"/>
</dbReference>
<sequence>MADDYNIASGFVSSALRFPEHLFLADSLNSFSYGQMYSQAAQLAGHLSASGRPKRVGILGTRSVEAYAGVLAAAIAGAAYVPLNLKWPPQRIAELLGVLDLDALIVDANGASLLTEAVLASAPAIIVVADKAAPLSPVPGQTITRFGEMDAQPLAQPVPVGPDDLAYIIFTSGTTGTPKGVMISAGSLASYVEESRPWTQLTPDDRLAETCDLTFDLSVHNLFLAAEAGASLHILTPLDMLAPARFLRARDITVWMSVPTLAATMRKAGALKPGIFPHLRLSIFCGEPLPASLAKAWADATVGGRVENIYGPTEGTVICMRHTLTEPPLTTGERGILAIGTPYETMTVAILDAQQKPVPDGLPGEIALSGPQLAQGYLNASPEQDARFCILDGQRWYLTGDLGMRDENGVFHHLGRTDNQVKVKGNRIELEEVEAHLRRACDSDGVAVVAWPLLDGVPQGLVGFCTSALTPEQITDALLTTLPRYMVPEPVHVVATLPVNINGKVDRRALIDRLVHEQAAPATARNLEHTSEGKP</sequence>
<dbReference type="InterPro" id="IPR000873">
    <property type="entry name" value="AMP-dep_synth/lig_dom"/>
</dbReference>
<dbReference type="Proteomes" id="UP000242763">
    <property type="component" value="Unassembled WGS sequence"/>
</dbReference>
<gene>
    <name evidence="2" type="ORF">SAMN03080618_02151</name>
</gene>
<dbReference type="GO" id="GO:0005737">
    <property type="term" value="C:cytoplasm"/>
    <property type="evidence" value="ECO:0007669"/>
    <property type="project" value="TreeGrafter"/>
</dbReference>
<dbReference type="PANTHER" id="PTHR45527:SF1">
    <property type="entry name" value="FATTY ACID SYNTHASE"/>
    <property type="match status" value="1"/>
</dbReference>
<evidence type="ECO:0000259" key="1">
    <source>
        <dbReference type="Pfam" id="PF00501"/>
    </source>
</evidence>